<reference evidence="1 2" key="1">
    <citation type="submission" date="2011-07" db="EMBL/GenBank/DDBJ databases">
        <authorList>
            <person name="Coyne R."/>
            <person name="Brami D."/>
            <person name="Johnson J."/>
            <person name="Hostetler J."/>
            <person name="Hannick L."/>
            <person name="Clark T."/>
            <person name="Cassidy-Hanley D."/>
            <person name="Inman J."/>
        </authorList>
    </citation>
    <scope>NUCLEOTIDE SEQUENCE [LARGE SCALE GENOMIC DNA]</scope>
    <source>
        <strain evidence="1 2">G5</strain>
    </source>
</reference>
<gene>
    <name evidence="1" type="ORF">IMG5_001730</name>
</gene>
<organism evidence="1 2">
    <name type="scientific">Ichthyophthirius multifiliis</name>
    <name type="common">White spot disease agent</name>
    <name type="synonym">Ich</name>
    <dbReference type="NCBI Taxonomy" id="5932"/>
    <lineage>
        <taxon>Eukaryota</taxon>
        <taxon>Sar</taxon>
        <taxon>Alveolata</taxon>
        <taxon>Ciliophora</taxon>
        <taxon>Intramacronucleata</taxon>
        <taxon>Oligohymenophorea</taxon>
        <taxon>Hymenostomatida</taxon>
        <taxon>Ophryoglenina</taxon>
        <taxon>Ichthyophthirius</taxon>
    </lineage>
</organism>
<evidence type="ECO:0000313" key="1">
    <source>
        <dbReference type="EMBL" id="EGR34796.1"/>
    </source>
</evidence>
<accession>G0QJ03</accession>
<proteinExistence type="predicted"/>
<keyword evidence="2" id="KW-1185">Reference proteome</keyword>
<dbReference type="EMBL" id="GL983044">
    <property type="protein sequence ID" value="EGR34796.1"/>
    <property type="molecule type" value="Genomic_DNA"/>
</dbReference>
<name>G0QJ03_ICHMU</name>
<dbReference type="GeneID" id="14911000"/>
<dbReference type="InParanoid" id="G0QJ03"/>
<protein>
    <submittedName>
        <fullName evidence="1">Uncharacterized protein</fullName>
    </submittedName>
</protein>
<dbReference type="RefSeq" id="XP_004040100.1">
    <property type="nucleotide sequence ID" value="XM_004040052.1"/>
</dbReference>
<evidence type="ECO:0000313" key="2">
    <source>
        <dbReference type="Proteomes" id="UP000008983"/>
    </source>
</evidence>
<sequence length="105" mass="13008">MDRLLFYIKKQSYAKMPLTLPIPQFIYLQSVSFFKIWHYSVVSTVQFFQVHFFFCFYLHVIHYWPQIHISEEPVSNKNRNSYYSWYNFPTIIFAMQYEFKYCPSI</sequence>
<dbReference type="AlphaFoldDB" id="G0QJ03"/>
<dbReference type="Proteomes" id="UP000008983">
    <property type="component" value="Unassembled WGS sequence"/>
</dbReference>